<name>A0A225VAY3_9STRA</name>
<evidence type="ECO:0000313" key="2">
    <source>
        <dbReference type="Proteomes" id="UP000198211"/>
    </source>
</evidence>
<dbReference type="STRING" id="4795.A0A225VAY3"/>
<comment type="caution">
    <text evidence="1">The sequence shown here is derived from an EMBL/GenBank/DDBJ whole genome shotgun (WGS) entry which is preliminary data.</text>
</comment>
<sequence length="230" mass="25903">ALQILQSRNSTIVAVADAVGVDRSTLHRWKKDASRIAASRTNRFFASRNTRAHVYIQTLSLCRNMKMTTFEILSFFSDNFVRFLKRNRLTVRRITHKGRIAVNNFRVSVFLAASATGKKLPPFVVFTGVPGGPVSQDVFNPNAYCDAKVIHGWIERVRTCTFHNFTNIVTILRFCYILRIVAEAWDTIPAKAIVNGFIKAGLIPIGPWDNSARFRVPQMSASDVPLVCDE</sequence>
<dbReference type="AlphaFoldDB" id="A0A225VAY3"/>
<dbReference type="Proteomes" id="UP000198211">
    <property type="component" value="Unassembled WGS sequence"/>
</dbReference>
<accession>A0A225VAY3</accession>
<dbReference type="EMBL" id="NBNE01006388">
    <property type="protein sequence ID" value="OWZ02109.1"/>
    <property type="molecule type" value="Genomic_DNA"/>
</dbReference>
<organism evidence="1 2">
    <name type="scientific">Phytophthora megakarya</name>
    <dbReference type="NCBI Taxonomy" id="4795"/>
    <lineage>
        <taxon>Eukaryota</taxon>
        <taxon>Sar</taxon>
        <taxon>Stramenopiles</taxon>
        <taxon>Oomycota</taxon>
        <taxon>Peronosporomycetes</taxon>
        <taxon>Peronosporales</taxon>
        <taxon>Peronosporaceae</taxon>
        <taxon>Phytophthora</taxon>
    </lineage>
</organism>
<gene>
    <name evidence="1" type="ORF">PHMEG_00026385</name>
</gene>
<reference evidence="2" key="1">
    <citation type="submission" date="2017-03" db="EMBL/GenBank/DDBJ databases">
        <title>Phytopthora megakarya and P. palmivora, two closely related causual agents of cacao black pod achieved similar genome size and gene model numbers by different mechanisms.</title>
        <authorList>
            <person name="Ali S."/>
            <person name="Shao J."/>
            <person name="Larry D.J."/>
            <person name="Kronmiller B."/>
            <person name="Shen D."/>
            <person name="Strem M.D."/>
            <person name="Melnick R.L."/>
            <person name="Guiltinan M.J."/>
            <person name="Tyler B.M."/>
            <person name="Meinhardt L.W."/>
            <person name="Bailey B.A."/>
        </authorList>
    </citation>
    <scope>NUCLEOTIDE SEQUENCE [LARGE SCALE GENOMIC DNA]</scope>
    <source>
        <strain evidence="2">zdho120</strain>
    </source>
</reference>
<keyword evidence="2" id="KW-1185">Reference proteome</keyword>
<proteinExistence type="predicted"/>
<evidence type="ECO:0000313" key="1">
    <source>
        <dbReference type="EMBL" id="OWZ02109.1"/>
    </source>
</evidence>
<feature type="non-terminal residue" evidence="1">
    <location>
        <position position="1"/>
    </location>
</feature>
<protein>
    <submittedName>
        <fullName evidence="1">Cytochrome P450</fullName>
    </submittedName>
</protein>